<name>A0A067KNP7_JATCU</name>
<dbReference type="PANTHER" id="PTHR31225:SF231">
    <property type="entry name" value="TERPENE SYNTHASE 6-RELATED"/>
    <property type="match status" value="1"/>
</dbReference>
<dbReference type="Pfam" id="PF03936">
    <property type="entry name" value="Terpene_synth_C"/>
    <property type="match status" value="1"/>
</dbReference>
<dbReference type="PANTHER" id="PTHR31225">
    <property type="entry name" value="OS04G0344100 PROTEIN-RELATED"/>
    <property type="match status" value="1"/>
</dbReference>
<evidence type="ECO:0000313" key="8">
    <source>
        <dbReference type="EMBL" id="KDP37851.1"/>
    </source>
</evidence>
<proteinExistence type="inferred from homology"/>
<evidence type="ECO:0000256" key="2">
    <source>
        <dbReference type="ARBA" id="ARBA00006333"/>
    </source>
</evidence>
<accession>A0A067KNP7</accession>
<dbReference type="CDD" id="cd00684">
    <property type="entry name" value="Terpene_cyclase_plant_C1"/>
    <property type="match status" value="1"/>
</dbReference>
<dbReference type="InterPro" id="IPR008949">
    <property type="entry name" value="Isoprenoid_synthase_dom_sf"/>
</dbReference>
<dbReference type="InterPro" id="IPR036965">
    <property type="entry name" value="Terpene_synth_N_sf"/>
</dbReference>
<organism evidence="8 9">
    <name type="scientific">Jatropha curcas</name>
    <name type="common">Barbados nut</name>
    <dbReference type="NCBI Taxonomy" id="180498"/>
    <lineage>
        <taxon>Eukaryota</taxon>
        <taxon>Viridiplantae</taxon>
        <taxon>Streptophyta</taxon>
        <taxon>Embryophyta</taxon>
        <taxon>Tracheophyta</taxon>
        <taxon>Spermatophyta</taxon>
        <taxon>Magnoliopsida</taxon>
        <taxon>eudicotyledons</taxon>
        <taxon>Gunneridae</taxon>
        <taxon>Pentapetalae</taxon>
        <taxon>rosids</taxon>
        <taxon>fabids</taxon>
        <taxon>Malpighiales</taxon>
        <taxon>Euphorbiaceae</taxon>
        <taxon>Crotonoideae</taxon>
        <taxon>Jatropheae</taxon>
        <taxon>Jatropha</taxon>
    </lineage>
</organism>
<dbReference type="GO" id="GO:0120251">
    <property type="term" value="P:hydrocarbon biosynthetic process"/>
    <property type="evidence" value="ECO:0007669"/>
    <property type="project" value="UniProtKB-ARBA"/>
</dbReference>
<evidence type="ECO:0000256" key="3">
    <source>
        <dbReference type="ARBA" id="ARBA00022723"/>
    </source>
</evidence>
<evidence type="ECO:0000256" key="1">
    <source>
        <dbReference type="ARBA" id="ARBA00001946"/>
    </source>
</evidence>
<dbReference type="GO" id="GO:0010333">
    <property type="term" value="F:terpene synthase activity"/>
    <property type="evidence" value="ECO:0007669"/>
    <property type="project" value="InterPro"/>
</dbReference>
<dbReference type="InterPro" id="IPR005630">
    <property type="entry name" value="Terpene_synthase_metal-bd"/>
</dbReference>
<dbReference type="InterPro" id="IPR044814">
    <property type="entry name" value="Terpene_cyclase_plant_C1"/>
</dbReference>
<feature type="domain" description="Terpene synthase N-terminal" evidence="6">
    <location>
        <begin position="5"/>
        <end position="166"/>
    </location>
</feature>
<evidence type="ECO:0000256" key="5">
    <source>
        <dbReference type="ARBA" id="ARBA00023239"/>
    </source>
</evidence>
<reference evidence="8 9" key="1">
    <citation type="journal article" date="2014" name="PLoS ONE">
        <title>Global Analysis of Gene Expression Profiles in Physic Nut (Jatropha curcas L.) Seedlings Exposed to Salt Stress.</title>
        <authorList>
            <person name="Zhang L."/>
            <person name="Zhang C."/>
            <person name="Wu P."/>
            <person name="Chen Y."/>
            <person name="Li M."/>
            <person name="Jiang H."/>
            <person name="Wu G."/>
        </authorList>
    </citation>
    <scope>NUCLEOTIDE SEQUENCE [LARGE SCALE GENOMIC DNA]</scope>
    <source>
        <strain evidence="9">cv. GZQX0401</strain>
        <tissue evidence="8">Young leaves</tissue>
    </source>
</reference>
<comment type="similarity">
    <text evidence="2">Belongs to the terpene synthase family.</text>
</comment>
<dbReference type="SUPFAM" id="SSF48576">
    <property type="entry name" value="Terpenoid synthases"/>
    <property type="match status" value="1"/>
</dbReference>
<evidence type="ECO:0000259" key="7">
    <source>
        <dbReference type="Pfam" id="PF03936"/>
    </source>
</evidence>
<dbReference type="SUPFAM" id="SSF48239">
    <property type="entry name" value="Terpenoid cyclases/Protein prenyltransferases"/>
    <property type="match status" value="1"/>
</dbReference>
<dbReference type="AlphaFoldDB" id="A0A067KNP7"/>
<dbReference type="InterPro" id="IPR034741">
    <property type="entry name" value="Terpene_cyclase-like_1_C"/>
</dbReference>
<dbReference type="OrthoDB" id="819893at2759"/>
<dbReference type="EMBL" id="KK914377">
    <property type="protein sequence ID" value="KDP37851.1"/>
    <property type="molecule type" value="Genomic_DNA"/>
</dbReference>
<dbReference type="Gene3D" id="1.10.600.10">
    <property type="entry name" value="Farnesyl Diphosphate Synthase"/>
    <property type="match status" value="1"/>
</dbReference>
<dbReference type="SFLD" id="SFLDG01019">
    <property type="entry name" value="Terpene_Cyclase_Like_1_C_Termi"/>
    <property type="match status" value="1"/>
</dbReference>
<keyword evidence="5" id="KW-0456">Lyase</keyword>
<dbReference type="InterPro" id="IPR001906">
    <property type="entry name" value="Terpene_synth_N"/>
</dbReference>
<dbReference type="SFLD" id="SFLDS00005">
    <property type="entry name" value="Isoprenoid_Synthase_Type_I"/>
    <property type="match status" value="1"/>
</dbReference>
<keyword evidence="3" id="KW-0479">Metal-binding</keyword>
<feature type="domain" description="Terpene synthase metal-binding" evidence="7">
    <location>
        <begin position="224"/>
        <end position="457"/>
    </location>
</feature>
<dbReference type="Pfam" id="PF01397">
    <property type="entry name" value="Terpene_synth"/>
    <property type="match status" value="1"/>
</dbReference>
<evidence type="ECO:0000313" key="9">
    <source>
        <dbReference type="Proteomes" id="UP000027138"/>
    </source>
</evidence>
<dbReference type="FunFam" id="1.50.10.130:FF:000001">
    <property type="entry name" value="Isoprene synthase, chloroplastic"/>
    <property type="match status" value="1"/>
</dbReference>
<sequence length="525" mass="61337">MFAQELESYAKEADVLKERVKDMLMQSTQELTQNVEFINLLCRLGLSYHFENDIEEQLNHIFTSLPNFFIGNDYDLHTAALIFRVLRQYGYKVPCDVFNKFKDNNGEFKRTITNDAKGLLSLYDASFLSVHGEDILDEALKFTKQHLEILAAQSSPHLAKQIRNALQGPIHHGMQRLETMKYISLYQEDESRNETLLEYAKLDYNRVQLLYRQELASLLRWWEELNLTEKLPFARDRIVEVYVWTLGCLSEPQWGRCRVLIAKYTQMEMTTDDAYDEYGTIDELQRFTDAFQRCSIDAIDHLPEYLKHLYKAILKLFEETENNGNIEGSSYKTSFAKEMFKEVTRSYMLESQWLSDGFIPTFDEYLRNGSITITGDLLASAFFLELKDAGIKDMVWLRENPGIVKVSKLFARLCDDITSHEGEKKADAVECYMNEFGVSREKAIEEITKMIENIWKDVNEEYMKPSDRVSRTVLNYFLNFVRVSELVFIVGRDAYTYSTNVEDCVTALLLDQFPLRKLLMEEISQ</sequence>
<dbReference type="GO" id="GO:0000287">
    <property type="term" value="F:magnesium ion binding"/>
    <property type="evidence" value="ECO:0007669"/>
    <property type="project" value="InterPro"/>
</dbReference>
<evidence type="ECO:0000256" key="4">
    <source>
        <dbReference type="ARBA" id="ARBA00022842"/>
    </source>
</evidence>
<dbReference type="Gene3D" id="1.50.10.130">
    <property type="entry name" value="Terpene synthase, N-terminal domain"/>
    <property type="match status" value="1"/>
</dbReference>
<keyword evidence="9" id="KW-1185">Reference proteome</keyword>
<dbReference type="STRING" id="180498.A0A067KNP7"/>
<dbReference type="GO" id="GO:0016102">
    <property type="term" value="P:diterpenoid biosynthetic process"/>
    <property type="evidence" value="ECO:0007669"/>
    <property type="project" value="InterPro"/>
</dbReference>
<comment type="cofactor">
    <cofactor evidence="1">
        <name>Mg(2+)</name>
        <dbReference type="ChEBI" id="CHEBI:18420"/>
    </cofactor>
</comment>
<keyword evidence="4" id="KW-0460">Magnesium</keyword>
<protein>
    <submittedName>
        <fullName evidence="8">Uncharacterized protein</fullName>
    </submittedName>
</protein>
<gene>
    <name evidence="8" type="ORF">JCGZ_06358</name>
</gene>
<evidence type="ECO:0000259" key="6">
    <source>
        <dbReference type="Pfam" id="PF01397"/>
    </source>
</evidence>
<dbReference type="InterPro" id="IPR008930">
    <property type="entry name" value="Terpenoid_cyclase/PrenylTrfase"/>
</dbReference>
<dbReference type="Proteomes" id="UP000027138">
    <property type="component" value="Unassembled WGS sequence"/>
</dbReference>
<dbReference type="FunFam" id="1.10.600.10:FF:000007">
    <property type="entry name" value="Isoprene synthase, chloroplastic"/>
    <property type="match status" value="1"/>
</dbReference>
<dbReference type="InterPro" id="IPR050148">
    <property type="entry name" value="Terpene_synthase-like"/>
</dbReference>